<feature type="compositionally biased region" description="Acidic residues" evidence="1">
    <location>
        <begin position="279"/>
        <end position="291"/>
    </location>
</feature>
<name>A0ABS7UBR5_9ACTN</name>
<protein>
    <submittedName>
        <fullName evidence="4">DUF6049 family protein</fullName>
    </submittedName>
</protein>
<dbReference type="Pfam" id="PF19516">
    <property type="entry name" value="DUF6049"/>
    <property type="match status" value="2"/>
</dbReference>
<keyword evidence="2" id="KW-1133">Transmembrane helix</keyword>
<keyword evidence="3" id="KW-0732">Signal</keyword>
<evidence type="ECO:0000313" key="5">
    <source>
        <dbReference type="Proteomes" id="UP000780875"/>
    </source>
</evidence>
<evidence type="ECO:0000256" key="3">
    <source>
        <dbReference type="SAM" id="SignalP"/>
    </source>
</evidence>
<keyword evidence="2" id="KW-0472">Membrane</keyword>
<feature type="compositionally biased region" description="Acidic residues" evidence="1">
    <location>
        <begin position="308"/>
        <end position="317"/>
    </location>
</feature>
<keyword evidence="2" id="KW-0812">Transmembrane</keyword>
<dbReference type="EMBL" id="JAIQZJ010000003">
    <property type="protein sequence ID" value="MBZ5738171.1"/>
    <property type="molecule type" value="Genomic_DNA"/>
</dbReference>
<accession>A0ABS7UBR5</accession>
<feature type="region of interest" description="Disordered" evidence="1">
    <location>
        <begin position="259"/>
        <end position="319"/>
    </location>
</feature>
<feature type="compositionally biased region" description="Low complexity" evidence="1">
    <location>
        <begin position="292"/>
        <end position="304"/>
    </location>
</feature>
<evidence type="ECO:0000256" key="2">
    <source>
        <dbReference type="SAM" id="Phobius"/>
    </source>
</evidence>
<organism evidence="4 5">
    <name type="scientific">Nocardioides mangrovi</name>
    <dbReference type="NCBI Taxonomy" id="2874580"/>
    <lineage>
        <taxon>Bacteria</taxon>
        <taxon>Bacillati</taxon>
        <taxon>Actinomycetota</taxon>
        <taxon>Actinomycetes</taxon>
        <taxon>Propionibacteriales</taxon>
        <taxon>Nocardioidaceae</taxon>
        <taxon>Nocardioides</taxon>
    </lineage>
</organism>
<dbReference type="InterPro" id="IPR046112">
    <property type="entry name" value="DUF6049"/>
</dbReference>
<sequence length="723" mass="75934">MLRPLSLLPALVAAVALGTAALVGVTPPTPADAAAPRASRAADQEPLGVSIDTLAPSVLPKKGKVRITGEITNNDDQTWTTINVYPFVSDTPMTSAAELAAAAEVDPEQQVGLRISKPGGLPYDTIDELAPGDTVPYSIAVPRSQIGVSAEGVYWFGVHALGQDDAGRDTIADGRARTFMPLVGNTQKTVDTALVLPVRRAIRHESDGSIAEVSGWAHSLDRGGQLSSIVEFGTAAGDRPITWLLDPAVPDAVRALTAGNPARSLDPTVDANGDGDSGSGDESEDPSDGSSDDASASPSPSEGATDLGDVDPAEEEAATAGSAWLERLHSGLEGSEILALPYGDVDVAGAATHSPRTYRTARDRSGTTLSPWGLPMAPAVSSPTGYLSADGLRMIDPDTTAVVTDRMFRGSASTVTRSAGRTMVVASSAAISGGPGPDDRLAPTAIRQRLLSEAAVRLLTSRKPLVVVFPSSFKTSSPTDFWAGLDVPWLHLTTVDSISQRPGRTIDVSQLHYPENQSRLELDAGDFQASTELARSGETLQNLLTLNDQVASAVRDESLTDVSYTSRLRPYAARSSAIQSRAWIQERLQSVHVDAPKAVILSSGSGRFSATLTNDLDQPVTVRLDALAEPPLRVSVPSDPVEIGAGQRTSVLLNASSSAIGIRNVTLLLTDSDGTNLNSYDDLPIRSNRVSNVIWLILGTGIALLFGAILVRLVRRVRTARRA</sequence>
<keyword evidence="5" id="KW-1185">Reference proteome</keyword>
<feature type="signal peptide" evidence="3">
    <location>
        <begin position="1"/>
        <end position="20"/>
    </location>
</feature>
<evidence type="ECO:0000313" key="4">
    <source>
        <dbReference type="EMBL" id="MBZ5738171.1"/>
    </source>
</evidence>
<feature type="transmembrane region" description="Helical" evidence="2">
    <location>
        <begin position="693"/>
        <end position="714"/>
    </location>
</feature>
<evidence type="ECO:0000256" key="1">
    <source>
        <dbReference type="SAM" id="MobiDB-lite"/>
    </source>
</evidence>
<gene>
    <name evidence="4" type="ORF">K8U61_08345</name>
</gene>
<comment type="caution">
    <text evidence="4">The sequence shown here is derived from an EMBL/GenBank/DDBJ whole genome shotgun (WGS) entry which is preliminary data.</text>
</comment>
<reference evidence="4 5" key="1">
    <citation type="submission" date="2021-09" db="EMBL/GenBank/DDBJ databases">
        <title>Whole genome sequence of Nocardioides sp. GBK3QG-3.</title>
        <authorList>
            <person name="Tuo L."/>
        </authorList>
    </citation>
    <scope>NUCLEOTIDE SEQUENCE [LARGE SCALE GENOMIC DNA]</scope>
    <source>
        <strain evidence="4 5">GBK3QG-3</strain>
    </source>
</reference>
<dbReference type="RefSeq" id="WP_224122540.1">
    <property type="nucleotide sequence ID" value="NZ_JAIQZJ010000003.1"/>
</dbReference>
<feature type="chain" id="PRO_5045642757" evidence="3">
    <location>
        <begin position="21"/>
        <end position="723"/>
    </location>
</feature>
<dbReference type="Proteomes" id="UP000780875">
    <property type="component" value="Unassembled WGS sequence"/>
</dbReference>
<proteinExistence type="predicted"/>